<dbReference type="SUPFAM" id="SSF48150">
    <property type="entry name" value="DNA-glycosylase"/>
    <property type="match status" value="1"/>
</dbReference>
<dbReference type="InterPro" id="IPR017658">
    <property type="entry name" value="HhH-GPD_base_excis"/>
</dbReference>
<keyword evidence="3" id="KW-1185">Reference proteome</keyword>
<reference evidence="2 3" key="1">
    <citation type="submission" date="2017-10" db="EMBL/GenBank/DDBJ databases">
        <title>The new phylogeny of genus Mycobacterium.</title>
        <authorList>
            <person name="Tortoli E."/>
            <person name="Trovato A."/>
            <person name="Cirillo D.M."/>
        </authorList>
    </citation>
    <scope>NUCLEOTIDE SEQUENCE [LARGE SCALE GENOMIC DNA]</scope>
    <source>
        <strain evidence="2 3">IP141170001</strain>
    </source>
</reference>
<proteinExistence type="predicted"/>
<dbReference type="Proteomes" id="UP000220340">
    <property type="component" value="Unassembled WGS sequence"/>
</dbReference>
<dbReference type="Pfam" id="PF00730">
    <property type="entry name" value="HhH-GPD"/>
    <property type="match status" value="1"/>
</dbReference>
<dbReference type="GO" id="GO:0003824">
    <property type="term" value="F:catalytic activity"/>
    <property type="evidence" value="ECO:0007669"/>
    <property type="project" value="InterPro"/>
</dbReference>
<name>A0A1Q4H6S8_9MYCO</name>
<dbReference type="OrthoDB" id="1492580at2"/>
<dbReference type="InterPro" id="IPR003265">
    <property type="entry name" value="HhH-GPD_domain"/>
</dbReference>
<gene>
    <name evidence="2" type="ORF">CRI78_07070</name>
</gene>
<evidence type="ECO:0000313" key="2">
    <source>
        <dbReference type="EMBL" id="PEG55323.1"/>
    </source>
</evidence>
<dbReference type="RefSeq" id="WP_073858805.1">
    <property type="nucleotide sequence ID" value="NZ_BAAATC010000006.1"/>
</dbReference>
<dbReference type="STRING" id="1801.BRW64_23155"/>
<accession>A0A1Q4H6S8</accession>
<sequence>MTGNLCLTQDPASDALLESNPFALLVGMLLDQQIPMETAFAGPKKIADRIGAVDARQIADYNPDEFIALCSETPAIHRFPGSMSKRVQALAQAIVDEYDGDVTALWTAGDPDGAEVLRRLKRLPGFGDQKARIFLALLGKQYGVTPEGWRAAAGDYGKPGTHMSVADVVDAGSLQEVRAYKKKMKAAAKAAKQA</sequence>
<organism evidence="2 3">
    <name type="scientific">Mycolicibacterium diernhoferi</name>
    <dbReference type="NCBI Taxonomy" id="1801"/>
    <lineage>
        <taxon>Bacteria</taxon>
        <taxon>Bacillati</taxon>
        <taxon>Actinomycetota</taxon>
        <taxon>Actinomycetes</taxon>
        <taxon>Mycobacteriales</taxon>
        <taxon>Mycobacteriaceae</taxon>
        <taxon>Mycolicibacterium</taxon>
    </lineage>
</organism>
<evidence type="ECO:0000259" key="1">
    <source>
        <dbReference type="Pfam" id="PF00730"/>
    </source>
</evidence>
<evidence type="ECO:0000313" key="3">
    <source>
        <dbReference type="Proteomes" id="UP000220340"/>
    </source>
</evidence>
<dbReference type="InterPro" id="IPR011257">
    <property type="entry name" value="DNA_glycosylase"/>
</dbReference>
<comment type="caution">
    <text evidence="2">The sequence shown here is derived from an EMBL/GenBank/DDBJ whole genome shotgun (WGS) entry which is preliminary data.</text>
</comment>
<dbReference type="GO" id="GO:0006284">
    <property type="term" value="P:base-excision repair"/>
    <property type="evidence" value="ECO:0007669"/>
    <property type="project" value="InterPro"/>
</dbReference>
<protein>
    <submittedName>
        <fullName evidence="2">Fe-S cluster assembly protein HesB</fullName>
    </submittedName>
</protein>
<dbReference type="Gene3D" id="1.10.340.30">
    <property type="entry name" value="Hypothetical protein, domain 2"/>
    <property type="match status" value="1"/>
</dbReference>
<feature type="domain" description="HhH-GPD" evidence="1">
    <location>
        <begin position="26"/>
        <end position="186"/>
    </location>
</feature>
<dbReference type="NCBIfam" id="TIGR03252">
    <property type="entry name" value="HhH-GPD-type base excision DNA repair protein"/>
    <property type="match status" value="1"/>
</dbReference>
<dbReference type="EMBL" id="PDCR01000007">
    <property type="protein sequence ID" value="PEG55323.1"/>
    <property type="molecule type" value="Genomic_DNA"/>
</dbReference>
<dbReference type="AlphaFoldDB" id="A0A1Q4H6S8"/>